<feature type="region of interest" description="Disordered" evidence="1">
    <location>
        <begin position="66"/>
        <end position="106"/>
    </location>
</feature>
<feature type="compositionally biased region" description="Polar residues" evidence="1">
    <location>
        <begin position="97"/>
        <end position="106"/>
    </location>
</feature>
<proteinExistence type="predicted"/>
<evidence type="ECO:0000313" key="2">
    <source>
        <dbReference type="EMBL" id="GMF58950.1"/>
    </source>
</evidence>
<gene>
    <name evidence="2" type="ORF">Pfra01_002543400</name>
</gene>
<evidence type="ECO:0000313" key="3">
    <source>
        <dbReference type="Proteomes" id="UP001165121"/>
    </source>
</evidence>
<evidence type="ECO:0000256" key="1">
    <source>
        <dbReference type="SAM" id="MobiDB-lite"/>
    </source>
</evidence>
<reference evidence="2" key="1">
    <citation type="submission" date="2023-04" db="EMBL/GenBank/DDBJ databases">
        <title>Phytophthora fragariaefolia NBRC 109709.</title>
        <authorList>
            <person name="Ichikawa N."/>
            <person name="Sato H."/>
            <person name="Tonouchi N."/>
        </authorList>
    </citation>
    <scope>NUCLEOTIDE SEQUENCE</scope>
    <source>
        <strain evidence="2">NBRC 109709</strain>
    </source>
</reference>
<dbReference type="EMBL" id="BSXT01004789">
    <property type="protein sequence ID" value="GMF58950.1"/>
    <property type="molecule type" value="Genomic_DNA"/>
</dbReference>
<sequence length="106" mass="11067">MGIRVPVDLKTLCTNLIGHISLSATSERSTQSRDVGDYSSRSSFTPFCGVGGGGLRTLSPVPECHASGRSAAPTYRGSGDILSSECENDPDPRSGSDDQQFAGRSS</sequence>
<accession>A0A9W7D6Z4</accession>
<dbReference type="AlphaFoldDB" id="A0A9W7D6Z4"/>
<name>A0A9W7D6Z4_9STRA</name>
<keyword evidence="3" id="KW-1185">Reference proteome</keyword>
<dbReference type="Proteomes" id="UP001165121">
    <property type="component" value="Unassembled WGS sequence"/>
</dbReference>
<organism evidence="2 3">
    <name type="scientific">Phytophthora fragariaefolia</name>
    <dbReference type="NCBI Taxonomy" id="1490495"/>
    <lineage>
        <taxon>Eukaryota</taxon>
        <taxon>Sar</taxon>
        <taxon>Stramenopiles</taxon>
        <taxon>Oomycota</taxon>
        <taxon>Peronosporomycetes</taxon>
        <taxon>Peronosporales</taxon>
        <taxon>Peronosporaceae</taxon>
        <taxon>Phytophthora</taxon>
    </lineage>
</organism>
<comment type="caution">
    <text evidence="2">The sequence shown here is derived from an EMBL/GenBank/DDBJ whole genome shotgun (WGS) entry which is preliminary data.</text>
</comment>
<protein>
    <submittedName>
        <fullName evidence="2">Unnamed protein product</fullName>
    </submittedName>
</protein>